<dbReference type="STRING" id="1648404.CP97_11715"/>
<gene>
    <name evidence="2" type="ORF">CP97_11715</name>
</gene>
<dbReference type="RefSeq" id="WP_048886094.1">
    <property type="nucleotide sequence ID" value="NZ_CP011310.1"/>
</dbReference>
<reference evidence="2 3" key="1">
    <citation type="journal article" date="2015" name="Int. J. Syst. Evol. Microbiol.">
        <title>Erythrobacter atlanticus sp. nov., a bacterium from ocean sediment able to degrade polycyclic aromatic hydrocarbons.</title>
        <authorList>
            <person name="Zhuang L."/>
            <person name="Liu Y."/>
            <person name="Wang L."/>
            <person name="Wang W."/>
            <person name="Shao Z."/>
        </authorList>
    </citation>
    <scope>NUCLEOTIDE SEQUENCE [LARGE SCALE GENOMIC DNA]</scope>
    <source>
        <strain evidence="3">s21-N3</strain>
    </source>
</reference>
<feature type="region of interest" description="Disordered" evidence="1">
    <location>
        <begin position="42"/>
        <end position="88"/>
    </location>
</feature>
<evidence type="ECO:0000313" key="2">
    <source>
        <dbReference type="EMBL" id="AKQ42557.1"/>
    </source>
</evidence>
<dbReference type="EMBL" id="CP011310">
    <property type="protein sequence ID" value="AKQ42557.1"/>
    <property type="molecule type" value="Genomic_DNA"/>
</dbReference>
<feature type="compositionally biased region" description="Acidic residues" evidence="1">
    <location>
        <begin position="78"/>
        <end position="88"/>
    </location>
</feature>
<organism evidence="2 3">
    <name type="scientific">Aurantiacibacter atlanticus</name>
    <dbReference type="NCBI Taxonomy" id="1648404"/>
    <lineage>
        <taxon>Bacteria</taxon>
        <taxon>Pseudomonadati</taxon>
        <taxon>Pseudomonadota</taxon>
        <taxon>Alphaproteobacteria</taxon>
        <taxon>Sphingomonadales</taxon>
        <taxon>Erythrobacteraceae</taxon>
        <taxon>Aurantiacibacter</taxon>
    </lineage>
</organism>
<dbReference type="KEGG" id="ery:CP97_11715"/>
<keyword evidence="3" id="KW-1185">Reference proteome</keyword>
<name>A0A0H4VCX5_9SPHN</name>
<dbReference type="AlphaFoldDB" id="A0A0H4VCX5"/>
<evidence type="ECO:0000256" key="1">
    <source>
        <dbReference type="SAM" id="MobiDB-lite"/>
    </source>
</evidence>
<dbReference type="Proteomes" id="UP000059113">
    <property type="component" value="Chromosome"/>
</dbReference>
<sequence length="88" mass="9733">MNSFAVKAVAFVALFALFIFIFKAFDDTAPEREEAYQQAYDNTQQRIEDARVPGELETGISAPRSDTSLADDWGSASESDDSEWGTES</sequence>
<dbReference type="PATRIC" id="fig|1648404.4.peg.2440"/>
<evidence type="ECO:0000313" key="3">
    <source>
        <dbReference type="Proteomes" id="UP000059113"/>
    </source>
</evidence>
<protein>
    <submittedName>
        <fullName evidence="2">Uncharacterized protein</fullName>
    </submittedName>
</protein>
<accession>A0A0H4VCX5</accession>
<reference evidence="3" key="2">
    <citation type="submission" date="2015-04" db="EMBL/GenBank/DDBJ databases">
        <title>The complete genome sequence of Erythrobacter sp. s21-N3.</title>
        <authorList>
            <person name="Zhuang L."/>
            <person name="Liu Y."/>
            <person name="Shao Z."/>
        </authorList>
    </citation>
    <scope>NUCLEOTIDE SEQUENCE [LARGE SCALE GENOMIC DNA]</scope>
    <source>
        <strain evidence="3">s21-N3</strain>
    </source>
</reference>
<proteinExistence type="predicted"/>